<evidence type="ECO:0000313" key="1">
    <source>
        <dbReference type="Proteomes" id="UP000887564"/>
    </source>
</evidence>
<organism evidence="1 2">
    <name type="scientific">Parascaris equorum</name>
    <name type="common">Equine roundworm</name>
    <dbReference type="NCBI Taxonomy" id="6256"/>
    <lineage>
        <taxon>Eukaryota</taxon>
        <taxon>Metazoa</taxon>
        <taxon>Ecdysozoa</taxon>
        <taxon>Nematoda</taxon>
        <taxon>Chromadorea</taxon>
        <taxon>Rhabditida</taxon>
        <taxon>Spirurina</taxon>
        <taxon>Ascaridomorpha</taxon>
        <taxon>Ascaridoidea</taxon>
        <taxon>Ascarididae</taxon>
        <taxon>Parascaris</taxon>
    </lineage>
</organism>
<keyword evidence="1" id="KW-1185">Reference proteome</keyword>
<sequence>MLLEEEKEIVNRGIDNAQKLLAWYNERLASLEKRTRLLNKGMVTLNLKICTEYINDHRYH</sequence>
<dbReference type="Proteomes" id="UP000887564">
    <property type="component" value="Unplaced"/>
</dbReference>
<evidence type="ECO:0000313" key="2">
    <source>
        <dbReference type="WBParaSite" id="PEQ_0000491001-mRNA-1"/>
    </source>
</evidence>
<reference evidence="2" key="1">
    <citation type="submission" date="2022-11" db="UniProtKB">
        <authorList>
            <consortium name="WormBaseParasite"/>
        </authorList>
    </citation>
    <scope>IDENTIFICATION</scope>
</reference>
<protein>
    <submittedName>
        <fullName evidence="2">Uncharacterized protein</fullName>
    </submittedName>
</protein>
<proteinExistence type="predicted"/>
<dbReference type="AlphaFoldDB" id="A0A914RF22"/>
<dbReference type="WBParaSite" id="PEQ_0000491001-mRNA-1">
    <property type="protein sequence ID" value="PEQ_0000491001-mRNA-1"/>
    <property type="gene ID" value="PEQ_0000491001"/>
</dbReference>
<name>A0A914RF22_PAREQ</name>
<accession>A0A914RF22</accession>